<feature type="compositionally biased region" description="Basic and acidic residues" evidence="1">
    <location>
        <begin position="14"/>
        <end position="30"/>
    </location>
</feature>
<proteinExistence type="predicted"/>
<name>A0A507ZIJ7_9FLAO</name>
<gene>
    <name evidence="2" type="ORF">FKR84_10415</name>
</gene>
<protein>
    <submittedName>
        <fullName evidence="2">Uncharacterized protein</fullName>
    </submittedName>
</protein>
<dbReference type="Proteomes" id="UP000317169">
    <property type="component" value="Unassembled WGS sequence"/>
</dbReference>
<dbReference type="EMBL" id="VIAR01000010">
    <property type="protein sequence ID" value="TQD37009.1"/>
    <property type="molecule type" value="Genomic_DNA"/>
</dbReference>
<reference evidence="2 3" key="1">
    <citation type="submission" date="2019-06" db="EMBL/GenBank/DDBJ databases">
        <title>Flavibacter putida gen. nov., sp. nov., a novel marine bacterium of the family Flavobacteriaceae isolated from coastal seawater.</title>
        <authorList>
            <person name="Feng X."/>
        </authorList>
    </citation>
    <scope>NUCLEOTIDE SEQUENCE [LARGE SCALE GENOMIC DNA]</scope>
    <source>
        <strain evidence="2 3">PLHSN227</strain>
    </source>
</reference>
<evidence type="ECO:0000313" key="2">
    <source>
        <dbReference type="EMBL" id="TQD37009.1"/>
    </source>
</evidence>
<evidence type="ECO:0000256" key="1">
    <source>
        <dbReference type="SAM" id="MobiDB-lite"/>
    </source>
</evidence>
<comment type="caution">
    <text evidence="2">The sequence shown here is derived from an EMBL/GenBank/DDBJ whole genome shotgun (WGS) entry which is preliminary data.</text>
</comment>
<accession>A0A507ZIJ7</accession>
<sequence>MAKVQKNPCKNYQKKSEIPKNKNSKKEATKPKNKVKKDKGLNSPQPVVKPQAKERQKATKSDTFNRTSLELKSGQC</sequence>
<evidence type="ECO:0000313" key="3">
    <source>
        <dbReference type="Proteomes" id="UP000317169"/>
    </source>
</evidence>
<keyword evidence="3" id="KW-1185">Reference proteome</keyword>
<dbReference type="AlphaFoldDB" id="A0A507ZIJ7"/>
<feature type="region of interest" description="Disordered" evidence="1">
    <location>
        <begin position="1"/>
        <end position="76"/>
    </location>
</feature>
<organism evidence="2 3">
    <name type="scientific">Haloflavibacter putidus</name>
    <dbReference type="NCBI Taxonomy" id="2576776"/>
    <lineage>
        <taxon>Bacteria</taxon>
        <taxon>Pseudomonadati</taxon>
        <taxon>Bacteroidota</taxon>
        <taxon>Flavobacteriia</taxon>
        <taxon>Flavobacteriales</taxon>
        <taxon>Flavobacteriaceae</taxon>
        <taxon>Haloflavibacter</taxon>
    </lineage>
</organism>
<feature type="compositionally biased region" description="Basic and acidic residues" evidence="1">
    <location>
        <begin position="51"/>
        <end position="60"/>
    </location>
</feature>
<feature type="compositionally biased region" description="Polar residues" evidence="1">
    <location>
        <begin position="61"/>
        <end position="76"/>
    </location>
</feature>
<dbReference type="RefSeq" id="WP_141422247.1">
    <property type="nucleotide sequence ID" value="NZ_VIAR01000010.1"/>
</dbReference>